<sequence>MTDPIDPTRRLPAPRRAFRRAVDARATDGHPGDDEPEVETVHVKEEIEPAPRSGFTAFAAQLLGQNGQKRGLRGGQETLDTARSTYLGAEWSGGNDRRRKTGRGRQTEV</sequence>
<dbReference type="AlphaFoldDB" id="A0AB39KWW4"/>
<feature type="compositionally biased region" description="Basic and acidic residues" evidence="1">
    <location>
        <begin position="20"/>
        <end position="39"/>
    </location>
</feature>
<dbReference type="RefSeq" id="WP_369061184.1">
    <property type="nucleotide sequence ID" value="NZ_CP158375.1"/>
</dbReference>
<protein>
    <submittedName>
        <fullName evidence="2">Uncharacterized protein</fullName>
    </submittedName>
</protein>
<feature type="region of interest" description="Disordered" evidence="1">
    <location>
        <begin position="1"/>
        <end position="39"/>
    </location>
</feature>
<feature type="region of interest" description="Disordered" evidence="1">
    <location>
        <begin position="86"/>
        <end position="109"/>
    </location>
</feature>
<name>A0AB39KWW4_9CAUL</name>
<reference evidence="2" key="1">
    <citation type="submission" date="2024-06" db="EMBL/GenBank/DDBJ databases">
        <title>Caulobacter inopinatus, sp. nov.</title>
        <authorList>
            <person name="Donachie S.P."/>
        </authorList>
    </citation>
    <scope>NUCLEOTIDE SEQUENCE</scope>
    <source>
        <strain evidence="2">73W</strain>
    </source>
</reference>
<evidence type="ECO:0000313" key="2">
    <source>
        <dbReference type="EMBL" id="XDO97759.1"/>
    </source>
</evidence>
<dbReference type="EMBL" id="CP158375">
    <property type="protein sequence ID" value="XDO97759.1"/>
    <property type="molecule type" value="Genomic_DNA"/>
</dbReference>
<organism evidence="2">
    <name type="scientific">Caulobacter sp. 73W</name>
    <dbReference type="NCBI Taxonomy" id="3161137"/>
    <lineage>
        <taxon>Bacteria</taxon>
        <taxon>Pseudomonadati</taxon>
        <taxon>Pseudomonadota</taxon>
        <taxon>Alphaproteobacteria</taxon>
        <taxon>Caulobacterales</taxon>
        <taxon>Caulobacteraceae</taxon>
        <taxon>Caulobacter</taxon>
    </lineage>
</organism>
<evidence type="ECO:0000256" key="1">
    <source>
        <dbReference type="SAM" id="MobiDB-lite"/>
    </source>
</evidence>
<accession>A0AB39KWW4</accession>
<gene>
    <name evidence="2" type="ORF">ABOZ73_04890</name>
</gene>
<proteinExistence type="predicted"/>